<protein>
    <submittedName>
        <fullName evidence="1">Uncharacterized protein</fullName>
    </submittedName>
</protein>
<dbReference type="EMBL" id="JACBFH010000001">
    <property type="protein sequence ID" value="NYY87334.1"/>
    <property type="molecule type" value="Genomic_DNA"/>
</dbReference>
<evidence type="ECO:0000313" key="3">
    <source>
        <dbReference type="Proteomes" id="UP000564836"/>
    </source>
</evidence>
<reference evidence="1" key="2">
    <citation type="submission" date="2020-06" db="EMBL/GenBank/DDBJ databases">
        <title>Whole Genome Sequence of Bradyrhizobium sp. Strain 323S2.</title>
        <authorList>
            <person name="Bromfield E.S.P."/>
        </authorList>
    </citation>
    <scope>NUCLEOTIDE SEQUENCE [LARGE SCALE GENOMIC DNA]</scope>
    <source>
        <strain evidence="1">323S2</strain>
    </source>
</reference>
<name>A0A7Z0TMW0_9BRAD</name>
<reference evidence="2 3" key="3">
    <citation type="journal article" date="2022" name="Int. J. Syst. Evol. Microbiol.">
        <title>Strains of Bradyrhizobium barranii sp. nov. associated with legumes native to Canada are symbionts of soybeans and belong to different subspecies (subsp. barranii subsp. nov. and subsp. apii subsp. nov.) and symbiovars (sv. glycinearum and sv. septentrionale).</title>
        <authorList>
            <person name="Bromfield E.S.P."/>
            <person name="Cloutier S."/>
            <person name="Wasai-Hara S."/>
            <person name="Minamisawa K."/>
        </authorList>
    </citation>
    <scope>NUCLEOTIDE SEQUENCE [LARGE SCALE GENOMIC DNA]</scope>
    <source>
        <strain evidence="2 3">323S2</strain>
    </source>
</reference>
<accession>A0A7Z0TMW0</accession>
<reference evidence="2 3" key="1">
    <citation type="journal article" date="2017" name="Syst. Appl. Microbiol.">
        <title>Soybeans inoculated with root zone soils of Canadian native legumes harbour diverse and novel Bradyrhizobium spp. that possess agricultural potential.</title>
        <authorList>
            <person name="Bromfield E.S.P."/>
            <person name="Cloutier S."/>
            <person name="Tambong J.T."/>
            <person name="Tran Thi T.V."/>
        </authorList>
    </citation>
    <scope>NUCLEOTIDE SEQUENCE [LARGE SCALE GENOMIC DNA]</scope>
    <source>
        <strain evidence="2 3">323S2</strain>
    </source>
</reference>
<evidence type="ECO:0000313" key="1">
    <source>
        <dbReference type="EMBL" id="NYY87334.1"/>
    </source>
</evidence>
<gene>
    <name evidence="2" type="ORF">G6321_00015760</name>
    <name evidence="1" type="ORF">G6321_02510</name>
</gene>
<dbReference type="AlphaFoldDB" id="A0A7Z0TMW0"/>
<evidence type="ECO:0000313" key="2">
    <source>
        <dbReference type="EMBL" id="UGX96516.1"/>
    </source>
</evidence>
<dbReference type="RefSeq" id="WP_166342883.1">
    <property type="nucleotide sequence ID" value="NZ_CP088280.1"/>
</dbReference>
<dbReference type="EMBL" id="CP088280">
    <property type="protein sequence ID" value="UGX96516.1"/>
    <property type="molecule type" value="Genomic_DNA"/>
</dbReference>
<organism evidence="1">
    <name type="scientific">Bradyrhizobium barranii subsp. barranii</name>
    <dbReference type="NCBI Taxonomy" id="2823807"/>
    <lineage>
        <taxon>Bacteria</taxon>
        <taxon>Pseudomonadati</taxon>
        <taxon>Pseudomonadota</taxon>
        <taxon>Alphaproteobacteria</taxon>
        <taxon>Hyphomicrobiales</taxon>
        <taxon>Nitrobacteraceae</taxon>
        <taxon>Bradyrhizobium</taxon>
        <taxon>Bradyrhizobium barranii</taxon>
    </lineage>
</organism>
<proteinExistence type="predicted"/>
<sequence length="328" mass="37097">MADDETRQAFQVQYVGENPDDHTMDVEELGPALIAFGKMIRAANDELNQDKARVRVLVASDFEHRCFHINFEVVQILKDITDFLQSNHVELAELLKRLGIIVTGTAGIVGSVFGYLKWKRGRKIDKVAEIKDSPGTLVLKIEDDNNTIQISKDVFQLAQNREVLDAVEEALAPLQNGRGKTIKFGTDEVRMVEYRQRDVEDIIASCEDGGPILVAEEEPQKTRTVTGTLWSYGPVFDTKAQNWRFLYRNKPIYADVRGTSIARDAIARGGSFLNDRYRVRMEVTPPTTRDGTAHYKIIEVLEFTQAEQQIAMELKKPRGKRRGGSAQR</sequence>
<dbReference type="Proteomes" id="UP000564836">
    <property type="component" value="Chromosome"/>
</dbReference>